<proteinExistence type="predicted"/>
<sequence length="188" mass="21404">MENNIKENNLKSGYREVKYNRKVLQIWKEHFQQLLNTDGNEESKYELATSQTDDSTLSSQSNYGGDDSERAKTAAAGVVPATREISKAAANKFSNHLWYLVPETVALSLFDHYFPTAVKANMTQVILEVDEGEEKKEEENLLKRTAYGSINRQELYKIMIHQGIHPKIIRLVKMTMAETMAQVKIYGG</sequence>
<evidence type="ECO:0000256" key="1">
    <source>
        <dbReference type="SAM" id="MobiDB-lite"/>
    </source>
</evidence>
<feature type="region of interest" description="Disordered" evidence="1">
    <location>
        <begin position="42"/>
        <end position="75"/>
    </location>
</feature>
<dbReference type="Proteomes" id="UP001148838">
    <property type="component" value="Unassembled WGS sequence"/>
</dbReference>
<gene>
    <name evidence="2" type="ORF">ANN_03978</name>
</gene>
<dbReference type="EMBL" id="JAJSOF020000013">
    <property type="protein sequence ID" value="KAJ4442392.1"/>
    <property type="molecule type" value="Genomic_DNA"/>
</dbReference>
<evidence type="ECO:0000313" key="3">
    <source>
        <dbReference type="Proteomes" id="UP001148838"/>
    </source>
</evidence>
<accession>A0ABQ8T7B1</accession>
<evidence type="ECO:0000313" key="2">
    <source>
        <dbReference type="EMBL" id="KAJ4442392.1"/>
    </source>
</evidence>
<name>A0ABQ8T7B1_PERAM</name>
<organism evidence="2 3">
    <name type="scientific">Periplaneta americana</name>
    <name type="common">American cockroach</name>
    <name type="synonym">Blatta americana</name>
    <dbReference type="NCBI Taxonomy" id="6978"/>
    <lineage>
        <taxon>Eukaryota</taxon>
        <taxon>Metazoa</taxon>
        <taxon>Ecdysozoa</taxon>
        <taxon>Arthropoda</taxon>
        <taxon>Hexapoda</taxon>
        <taxon>Insecta</taxon>
        <taxon>Pterygota</taxon>
        <taxon>Neoptera</taxon>
        <taxon>Polyneoptera</taxon>
        <taxon>Dictyoptera</taxon>
        <taxon>Blattodea</taxon>
        <taxon>Blattoidea</taxon>
        <taxon>Blattidae</taxon>
        <taxon>Blattinae</taxon>
        <taxon>Periplaneta</taxon>
    </lineage>
</organism>
<keyword evidence="3" id="KW-1185">Reference proteome</keyword>
<feature type="compositionally biased region" description="Low complexity" evidence="1">
    <location>
        <begin position="49"/>
        <end position="61"/>
    </location>
</feature>
<protein>
    <submittedName>
        <fullName evidence="2">Uncharacterized protein</fullName>
    </submittedName>
</protein>
<comment type="caution">
    <text evidence="2">The sequence shown here is derived from an EMBL/GenBank/DDBJ whole genome shotgun (WGS) entry which is preliminary data.</text>
</comment>
<reference evidence="2 3" key="1">
    <citation type="journal article" date="2022" name="Allergy">
        <title>Genome assembly and annotation of Periplaneta americana reveal a comprehensive cockroach allergen profile.</title>
        <authorList>
            <person name="Wang L."/>
            <person name="Xiong Q."/>
            <person name="Saelim N."/>
            <person name="Wang L."/>
            <person name="Nong W."/>
            <person name="Wan A.T."/>
            <person name="Shi M."/>
            <person name="Liu X."/>
            <person name="Cao Q."/>
            <person name="Hui J.H.L."/>
            <person name="Sookrung N."/>
            <person name="Leung T.F."/>
            <person name="Tungtrongchitr A."/>
            <person name="Tsui S.K.W."/>
        </authorList>
    </citation>
    <scope>NUCLEOTIDE SEQUENCE [LARGE SCALE GENOMIC DNA]</scope>
    <source>
        <strain evidence="2">PWHHKU_190912</strain>
    </source>
</reference>